<gene>
    <name evidence="1" type="ORF">N8A98_23065</name>
</gene>
<reference evidence="1 2" key="1">
    <citation type="submission" date="2022-09" db="EMBL/GenBank/DDBJ databases">
        <title>Interaction between co-microsymbionts with complementary sets of symbiotic genes in legume-rhizobium systems.</title>
        <authorList>
            <person name="Safronova V."/>
            <person name="Sazanova A."/>
            <person name="Afonin A."/>
            <person name="Chirak E."/>
        </authorList>
    </citation>
    <scope>NUCLEOTIDE SEQUENCE [LARGE SCALE GENOMIC DNA]</scope>
    <source>
        <strain evidence="1 2">A18/4-1</strain>
    </source>
</reference>
<proteinExistence type="predicted"/>
<accession>A0ABY6CFQ9</accession>
<evidence type="ECO:0000313" key="2">
    <source>
        <dbReference type="Proteomes" id="UP001061862"/>
    </source>
</evidence>
<protein>
    <submittedName>
        <fullName evidence="1">Uncharacterized protein</fullName>
    </submittedName>
</protein>
<keyword evidence="2" id="KW-1185">Reference proteome</keyword>
<name>A0ABY6CFQ9_9HYPH</name>
<organism evidence="1 2">
    <name type="scientific">Devosia neptuniae</name>
    <dbReference type="NCBI Taxonomy" id="191302"/>
    <lineage>
        <taxon>Bacteria</taxon>
        <taxon>Pseudomonadati</taxon>
        <taxon>Pseudomonadota</taxon>
        <taxon>Alphaproteobacteria</taxon>
        <taxon>Hyphomicrobiales</taxon>
        <taxon>Devosiaceae</taxon>
        <taxon>Devosia</taxon>
    </lineage>
</organism>
<dbReference type="EMBL" id="CP104965">
    <property type="protein sequence ID" value="UXN70047.1"/>
    <property type="molecule type" value="Genomic_DNA"/>
</dbReference>
<evidence type="ECO:0000313" key="1">
    <source>
        <dbReference type="EMBL" id="UXN70047.1"/>
    </source>
</evidence>
<dbReference type="Proteomes" id="UP001061862">
    <property type="component" value="Chromosome"/>
</dbReference>
<dbReference type="RefSeq" id="WP_262168826.1">
    <property type="nucleotide sequence ID" value="NZ_CP104965.1"/>
</dbReference>
<sequence>MQDISVIPATPDQKPVIANLIQLYLHDMTEFMPFRSSQMVASPTISSTASGASPI</sequence>